<dbReference type="SUPFAM" id="SSF53098">
    <property type="entry name" value="Ribonuclease H-like"/>
    <property type="match status" value="1"/>
</dbReference>
<dbReference type="InterPro" id="IPR054353">
    <property type="entry name" value="IstA-like_C"/>
</dbReference>
<sequence length="393" mass="45487">MLSREDFLMIKQLHQRGAHLVDIAHQIGCCERTVRRHLVREAAPTGRPAQPRPSKLDPYKSIIDQLLADNVWNAEVIFQLIREQGYPGGSTMVRTYIQPKRALRPSKRTVRFETQPGFQLQHDWGEIETVVAGQRCKVNFAVNTLGYSRRFHAWAAPRQDAEHTYESLVQAFRHFGGVPRTVLVDNQKAAVLKHDRDHRVIFNAGFLQLANHYGFAPKACRPQRPRTKGKTERMVGYVKQHFFQRYRAFESYVHLNQLLQLWLARVADQRPLRQFHQTPAERFAAEVEAFQALPATDFDTRYHDLRQVGWDAYIEVRGNRYSIPDGYCGQAVVIRLSLDDELTVYTPAGDLIAQHRLQTSQAGWHTVPEHHAALWQQALSVQQRDLRVYEEVL</sequence>
<accession>A0A1Q8TGA9</accession>
<dbReference type="Proteomes" id="UP000186806">
    <property type="component" value="Unassembled WGS sequence"/>
</dbReference>
<feature type="domain" description="HTH IS21-type" evidence="5">
    <location>
        <begin position="5"/>
        <end position="67"/>
    </location>
</feature>
<organism evidence="7 8">
    <name type="scientific">Chromohalobacter japonicus</name>
    <dbReference type="NCBI Taxonomy" id="223900"/>
    <lineage>
        <taxon>Bacteria</taxon>
        <taxon>Pseudomonadati</taxon>
        <taxon>Pseudomonadota</taxon>
        <taxon>Gammaproteobacteria</taxon>
        <taxon>Oceanospirillales</taxon>
        <taxon>Halomonadaceae</taxon>
        <taxon>Chromohalobacter</taxon>
    </lineage>
</organism>
<dbReference type="Pfam" id="PF22483">
    <property type="entry name" value="Mu-transpos_C_2"/>
    <property type="match status" value="1"/>
</dbReference>
<dbReference type="NCBIfam" id="NF033546">
    <property type="entry name" value="transpos_IS21"/>
    <property type="match status" value="1"/>
</dbReference>
<evidence type="ECO:0000256" key="4">
    <source>
        <dbReference type="ARBA" id="ARBA00023172"/>
    </source>
</evidence>
<reference evidence="7 8" key="1">
    <citation type="submission" date="2016-12" db="EMBL/GenBank/DDBJ databases">
        <title>Draft genome sequences of strains Salinicola socius SMB35, Salinicola sp. MH3R3-1 and Chromohalobacter sp. SMB17 from the Verkhnekamsk potash mining region of Russia.</title>
        <authorList>
            <person name="Mavrodi D.V."/>
            <person name="Olsson B.E."/>
            <person name="Korsakova E.S."/>
            <person name="Pyankova A."/>
            <person name="Mavrodi O.V."/>
            <person name="Plotnikova E.G."/>
        </authorList>
    </citation>
    <scope>NUCLEOTIDE SEQUENCE [LARGE SCALE GENOMIC DNA]</scope>
    <source>
        <strain evidence="7 8">SMB17</strain>
    </source>
</reference>
<dbReference type="PROSITE" id="PS50994">
    <property type="entry name" value="INTEGRASE"/>
    <property type="match status" value="1"/>
</dbReference>
<keyword evidence="2" id="KW-0815">Transposition</keyword>
<keyword evidence="3" id="KW-0238">DNA-binding</keyword>
<evidence type="ECO:0000313" key="7">
    <source>
        <dbReference type="EMBL" id="OLO12730.1"/>
    </source>
</evidence>
<name>A0A1Q8TGA9_9GAMM</name>
<keyword evidence="8" id="KW-1185">Reference proteome</keyword>
<protein>
    <submittedName>
        <fullName evidence="7">IS21 family transposase</fullName>
    </submittedName>
</protein>
<comment type="caution">
    <text evidence="7">The sequence shown here is derived from an EMBL/GenBank/DDBJ whole genome shotgun (WGS) entry which is preliminary data.</text>
</comment>
<gene>
    <name evidence="7" type="ORF">BTW10_04595</name>
</gene>
<proteinExistence type="inferred from homology"/>
<dbReference type="PROSITE" id="PS50531">
    <property type="entry name" value="HTH_IS21"/>
    <property type="match status" value="1"/>
</dbReference>
<dbReference type="GO" id="GO:0003677">
    <property type="term" value="F:DNA binding"/>
    <property type="evidence" value="ECO:0007669"/>
    <property type="project" value="UniProtKB-KW"/>
</dbReference>
<dbReference type="GO" id="GO:0006310">
    <property type="term" value="P:DNA recombination"/>
    <property type="evidence" value="ECO:0007669"/>
    <property type="project" value="UniProtKB-KW"/>
</dbReference>
<evidence type="ECO:0000313" key="8">
    <source>
        <dbReference type="Proteomes" id="UP000186806"/>
    </source>
</evidence>
<feature type="domain" description="Integrase catalytic" evidence="6">
    <location>
        <begin position="112"/>
        <end position="287"/>
    </location>
</feature>
<evidence type="ECO:0000256" key="2">
    <source>
        <dbReference type="ARBA" id="ARBA00022578"/>
    </source>
</evidence>
<dbReference type="InterPro" id="IPR017894">
    <property type="entry name" value="HTH_IS21_transposase_type"/>
</dbReference>
<dbReference type="PANTHER" id="PTHR35004:SF7">
    <property type="entry name" value="INTEGRASE PROTEIN"/>
    <property type="match status" value="1"/>
</dbReference>
<dbReference type="InterPro" id="IPR012337">
    <property type="entry name" value="RNaseH-like_sf"/>
</dbReference>
<dbReference type="PANTHER" id="PTHR35004">
    <property type="entry name" value="TRANSPOSASE RV3428C-RELATED"/>
    <property type="match status" value="1"/>
</dbReference>
<evidence type="ECO:0000259" key="5">
    <source>
        <dbReference type="PROSITE" id="PS50531"/>
    </source>
</evidence>
<dbReference type="RefSeq" id="WP_075368362.1">
    <property type="nucleotide sequence ID" value="NZ_MSDQ01000006.1"/>
</dbReference>
<dbReference type="InterPro" id="IPR036397">
    <property type="entry name" value="RNaseH_sf"/>
</dbReference>
<dbReference type="GO" id="GO:0015074">
    <property type="term" value="P:DNA integration"/>
    <property type="evidence" value="ECO:0007669"/>
    <property type="project" value="InterPro"/>
</dbReference>
<comment type="similarity">
    <text evidence="1">Belongs to the transposase IS21/IS408/IS1162 family.</text>
</comment>
<evidence type="ECO:0000259" key="6">
    <source>
        <dbReference type="PROSITE" id="PS50994"/>
    </source>
</evidence>
<dbReference type="AlphaFoldDB" id="A0A1Q8TGA9"/>
<keyword evidence="4" id="KW-0233">DNA recombination</keyword>
<dbReference type="GO" id="GO:0032196">
    <property type="term" value="P:transposition"/>
    <property type="evidence" value="ECO:0007669"/>
    <property type="project" value="UniProtKB-KW"/>
</dbReference>
<dbReference type="EMBL" id="MSDQ01000006">
    <property type="protein sequence ID" value="OLO12730.1"/>
    <property type="molecule type" value="Genomic_DNA"/>
</dbReference>
<evidence type="ECO:0000256" key="1">
    <source>
        <dbReference type="ARBA" id="ARBA00009277"/>
    </source>
</evidence>
<dbReference type="Gene3D" id="3.30.420.10">
    <property type="entry name" value="Ribonuclease H-like superfamily/Ribonuclease H"/>
    <property type="match status" value="1"/>
</dbReference>
<evidence type="ECO:0000256" key="3">
    <source>
        <dbReference type="ARBA" id="ARBA00023125"/>
    </source>
</evidence>
<dbReference type="Pfam" id="PF00665">
    <property type="entry name" value="rve"/>
    <property type="match status" value="1"/>
</dbReference>
<dbReference type="InterPro" id="IPR001584">
    <property type="entry name" value="Integrase_cat-core"/>
</dbReference>